<dbReference type="RefSeq" id="WP_307280039.1">
    <property type="nucleotide sequence ID" value="NZ_JAUSVX010000013.1"/>
</dbReference>
<evidence type="ECO:0000256" key="2">
    <source>
        <dbReference type="PROSITE-ProRule" id="PRU00110"/>
    </source>
</evidence>
<evidence type="ECO:0000313" key="5">
    <source>
        <dbReference type="Proteomes" id="UP001242480"/>
    </source>
</evidence>
<gene>
    <name evidence="4" type="ORF">QO011_005793</name>
</gene>
<organism evidence="4 5">
    <name type="scientific">Labrys wisconsinensis</name>
    <dbReference type="NCBI Taxonomy" id="425677"/>
    <lineage>
        <taxon>Bacteria</taxon>
        <taxon>Pseudomonadati</taxon>
        <taxon>Pseudomonadota</taxon>
        <taxon>Alphaproteobacteria</taxon>
        <taxon>Hyphomicrobiales</taxon>
        <taxon>Xanthobacteraceae</taxon>
        <taxon>Labrys</taxon>
    </lineage>
</organism>
<evidence type="ECO:0000256" key="1">
    <source>
        <dbReference type="ARBA" id="ARBA00023012"/>
    </source>
</evidence>
<dbReference type="Proteomes" id="UP001242480">
    <property type="component" value="Unassembled WGS sequence"/>
</dbReference>
<dbReference type="InterPro" id="IPR008207">
    <property type="entry name" value="Sig_transdc_His_kin_Hpt_dom"/>
</dbReference>
<feature type="domain" description="HPt" evidence="3">
    <location>
        <begin position="46"/>
        <end position="146"/>
    </location>
</feature>
<keyword evidence="1" id="KW-0902">Two-component regulatory system</keyword>
<dbReference type="EMBL" id="JAUSVX010000013">
    <property type="protein sequence ID" value="MDQ0472763.1"/>
    <property type="molecule type" value="Genomic_DNA"/>
</dbReference>
<keyword evidence="4" id="KW-0418">Kinase</keyword>
<protein>
    <submittedName>
        <fullName evidence="4">Chemotaxis protein histidine kinase CheA</fullName>
    </submittedName>
</protein>
<reference evidence="4 5" key="1">
    <citation type="submission" date="2023-07" db="EMBL/GenBank/DDBJ databases">
        <title>Genomic Encyclopedia of Type Strains, Phase IV (KMG-IV): sequencing the most valuable type-strain genomes for metagenomic binning, comparative biology and taxonomic classification.</title>
        <authorList>
            <person name="Goeker M."/>
        </authorList>
    </citation>
    <scope>NUCLEOTIDE SEQUENCE [LARGE SCALE GENOMIC DNA]</scope>
    <source>
        <strain evidence="4 5">DSM 19619</strain>
    </source>
</reference>
<dbReference type="Pfam" id="PF01627">
    <property type="entry name" value="Hpt"/>
    <property type="match status" value="1"/>
</dbReference>
<dbReference type="GO" id="GO:0016301">
    <property type="term" value="F:kinase activity"/>
    <property type="evidence" value="ECO:0007669"/>
    <property type="project" value="UniProtKB-KW"/>
</dbReference>
<accession>A0ABU0JER1</accession>
<dbReference type="SUPFAM" id="SSF47226">
    <property type="entry name" value="Histidine-containing phosphotransfer domain, HPT domain"/>
    <property type="match status" value="1"/>
</dbReference>
<feature type="modified residue" description="Phosphohistidine" evidence="2">
    <location>
        <position position="93"/>
    </location>
</feature>
<proteinExistence type="predicted"/>
<dbReference type="Gene3D" id="1.20.120.160">
    <property type="entry name" value="HPT domain"/>
    <property type="match status" value="1"/>
</dbReference>
<name>A0ABU0JER1_9HYPH</name>
<keyword evidence="2" id="KW-0597">Phosphoprotein</keyword>
<evidence type="ECO:0000259" key="3">
    <source>
        <dbReference type="PROSITE" id="PS50894"/>
    </source>
</evidence>
<evidence type="ECO:0000313" key="4">
    <source>
        <dbReference type="EMBL" id="MDQ0472763.1"/>
    </source>
</evidence>
<keyword evidence="4" id="KW-0808">Transferase</keyword>
<comment type="caution">
    <text evidence="4">The sequence shown here is derived from an EMBL/GenBank/DDBJ whole genome shotgun (WGS) entry which is preliminary data.</text>
</comment>
<dbReference type="PROSITE" id="PS50894">
    <property type="entry name" value="HPT"/>
    <property type="match status" value="1"/>
</dbReference>
<dbReference type="InterPro" id="IPR036641">
    <property type="entry name" value="HPT_dom_sf"/>
</dbReference>
<keyword evidence="5" id="KW-1185">Reference proteome</keyword>
<sequence length="174" mass="18931">MTMGEDEVRAEVFEDHEVLHPPHRLRKAIASGRGGPAVDLGAIARAEKALAELAVEFSAWMHNEIKVLDAARTIVRERGFDKETRAALFRAAHDIRGEAATFGYPLAGQVAASLCRILEGIADDRALPLVLVEQHVDAIRAMVREDVRGEGDATARLLARSLEESCETAIRAVA</sequence>